<evidence type="ECO:0000313" key="3">
    <source>
        <dbReference type="Proteomes" id="UP000502248"/>
    </source>
</evidence>
<sequence length="363" mass="41697">MVENVFILGAGASFESGAPLMNNFLDISEELLMTNVLNEKREAFQEVFSIISDLQIIHSKSYLKLDNIETLFGAIEMARIINRLGTRTGNEIEVARESLIKLIVKTLEKTIKLPASDKHIRPTKSYLEFANLINDLQASNSNNSTSSIISFNYDVALDFALHYTSQSPDYCLSHSNDRSRLHYLKLHGSINWGRCKHCKEVLPYNFNDYFRKYNWSRLLGEVKNVLLTPSEHLHDLSHCNESVENIPVIVPPTWNKTDYQGTLTNVWTQAAEDLSTARNIFVIGYSLPESDAFFRYLFALGTAGKSRIKRFMVFDPNNTGEIKGRYETLIGRGIYDRFEYREMKFSEATPFIRNILNVKENKY</sequence>
<keyword evidence="3" id="KW-1185">Reference proteome</keyword>
<dbReference type="KEGG" id="cheb:HH215_35855"/>
<evidence type="ECO:0000313" key="1">
    <source>
        <dbReference type="EMBL" id="QJD83279.1"/>
    </source>
</evidence>
<name>A0A7Z2VI35_9BACL</name>
<reference evidence="1 3" key="1">
    <citation type="submission" date="2020-04" db="EMBL/GenBank/DDBJ databases">
        <title>Genome sequencing of novel species.</title>
        <authorList>
            <person name="Heo J."/>
            <person name="Kim S.-J."/>
            <person name="Kim J.-S."/>
            <person name="Hong S.-B."/>
            <person name="Kwon S.-W."/>
        </authorList>
    </citation>
    <scope>NUCLEOTIDE SEQUENCE [LARGE SCALE GENOMIC DNA]</scope>
    <source>
        <strain evidence="1 3">MFER-1</strain>
        <plasmid evidence="2 3">unnamed1</plasmid>
    </source>
</reference>
<accession>A0A7Z2VI35</accession>
<dbReference type="AlphaFoldDB" id="A0A7Z2VI35"/>
<geneLocation type="plasmid" evidence="2 3">
    <name>unnamed1</name>
</geneLocation>
<proteinExistence type="predicted"/>
<dbReference type="Proteomes" id="UP000502248">
    <property type="component" value="Plasmid unnamed1"/>
</dbReference>
<evidence type="ECO:0008006" key="4">
    <source>
        <dbReference type="Google" id="ProtNLM"/>
    </source>
</evidence>
<dbReference type="EMBL" id="CP051681">
    <property type="protein sequence ID" value="QJD88615.1"/>
    <property type="molecule type" value="Genomic_DNA"/>
</dbReference>
<dbReference type="RefSeq" id="WP_169279576.1">
    <property type="nucleotide sequence ID" value="NZ_CP051680.1"/>
</dbReference>
<keyword evidence="2" id="KW-0614">Plasmid</keyword>
<dbReference type="Proteomes" id="UP000502248">
    <property type="component" value="Chromosome"/>
</dbReference>
<evidence type="ECO:0000313" key="2">
    <source>
        <dbReference type="EMBL" id="QJD88615.1"/>
    </source>
</evidence>
<organism evidence="1 3">
    <name type="scientific">Cohnella herbarum</name>
    <dbReference type="NCBI Taxonomy" id="2728023"/>
    <lineage>
        <taxon>Bacteria</taxon>
        <taxon>Bacillati</taxon>
        <taxon>Bacillota</taxon>
        <taxon>Bacilli</taxon>
        <taxon>Bacillales</taxon>
        <taxon>Paenibacillaceae</taxon>
        <taxon>Cohnella</taxon>
    </lineage>
</organism>
<dbReference type="EMBL" id="CP051680">
    <property type="protein sequence ID" value="QJD83279.1"/>
    <property type="molecule type" value="Genomic_DNA"/>
</dbReference>
<dbReference type="KEGG" id="cheb:HH215_08915"/>
<protein>
    <recommendedName>
        <fullName evidence="4">SIR2-like domain-containing protein</fullName>
    </recommendedName>
</protein>
<gene>
    <name evidence="1" type="ORF">HH215_08915</name>
    <name evidence="2" type="ORF">HH215_35855</name>
</gene>